<evidence type="ECO:0000256" key="1">
    <source>
        <dbReference type="ARBA" id="ARBA00004141"/>
    </source>
</evidence>
<comment type="subcellular location">
    <subcellularLocation>
        <location evidence="1">Membrane</location>
        <topology evidence="1">Multi-pass membrane protein</topology>
    </subcellularLocation>
</comment>
<evidence type="ECO:0000256" key="2">
    <source>
        <dbReference type="ARBA" id="ARBA00022692"/>
    </source>
</evidence>
<organism evidence="7">
    <name type="scientific">marine metagenome</name>
    <dbReference type="NCBI Taxonomy" id="408172"/>
    <lineage>
        <taxon>unclassified sequences</taxon>
        <taxon>metagenomes</taxon>
        <taxon>ecological metagenomes</taxon>
    </lineage>
</organism>
<reference evidence="7" key="1">
    <citation type="submission" date="2018-05" db="EMBL/GenBank/DDBJ databases">
        <authorList>
            <person name="Lanie J.A."/>
            <person name="Ng W.-L."/>
            <person name="Kazmierczak K.M."/>
            <person name="Andrzejewski T.M."/>
            <person name="Davidsen T.M."/>
            <person name="Wayne K.J."/>
            <person name="Tettelin H."/>
            <person name="Glass J.I."/>
            <person name="Rusch D."/>
            <person name="Podicherti R."/>
            <person name="Tsui H.-C.T."/>
            <person name="Winkler M.E."/>
        </authorList>
    </citation>
    <scope>NUCLEOTIDE SEQUENCE</scope>
</reference>
<protein>
    <recommendedName>
        <fullName evidence="6">NnrU domain-containing protein</fullName>
    </recommendedName>
</protein>
<dbReference type="AlphaFoldDB" id="A0A382U5N1"/>
<keyword evidence="3 5" id="KW-1133">Transmembrane helix</keyword>
<evidence type="ECO:0000256" key="3">
    <source>
        <dbReference type="ARBA" id="ARBA00022989"/>
    </source>
</evidence>
<feature type="non-terminal residue" evidence="7">
    <location>
        <position position="62"/>
    </location>
</feature>
<accession>A0A382U5N1</accession>
<dbReference type="InterPro" id="IPR009915">
    <property type="entry name" value="NnrU_dom"/>
</dbReference>
<evidence type="ECO:0000256" key="5">
    <source>
        <dbReference type="SAM" id="Phobius"/>
    </source>
</evidence>
<feature type="domain" description="NnrU" evidence="6">
    <location>
        <begin position="2"/>
        <end position="55"/>
    </location>
</feature>
<dbReference type="Pfam" id="PF07298">
    <property type="entry name" value="NnrU"/>
    <property type="match status" value="1"/>
</dbReference>
<proteinExistence type="predicted"/>
<evidence type="ECO:0000259" key="6">
    <source>
        <dbReference type="Pfam" id="PF07298"/>
    </source>
</evidence>
<evidence type="ECO:0000313" key="7">
    <source>
        <dbReference type="EMBL" id="SVD29609.1"/>
    </source>
</evidence>
<keyword evidence="4 5" id="KW-0472">Membrane</keyword>
<feature type="transmembrane region" description="Helical" evidence="5">
    <location>
        <begin position="37"/>
        <end position="53"/>
    </location>
</feature>
<sequence>MFYSGIILFFGVHLIPLNSNIKAILKNRLGENIYKGLFSLFSLFGFLLIIFGYESGSVSLFS</sequence>
<gene>
    <name evidence="7" type="ORF">METZ01_LOCUS382463</name>
</gene>
<dbReference type="GO" id="GO:0016020">
    <property type="term" value="C:membrane"/>
    <property type="evidence" value="ECO:0007669"/>
    <property type="project" value="UniProtKB-SubCell"/>
</dbReference>
<feature type="transmembrane region" description="Helical" evidence="5">
    <location>
        <begin position="6"/>
        <end position="25"/>
    </location>
</feature>
<name>A0A382U5N1_9ZZZZ</name>
<keyword evidence="2 5" id="KW-0812">Transmembrane</keyword>
<dbReference type="EMBL" id="UINC01141710">
    <property type="protein sequence ID" value="SVD29609.1"/>
    <property type="molecule type" value="Genomic_DNA"/>
</dbReference>
<evidence type="ECO:0000256" key="4">
    <source>
        <dbReference type="ARBA" id="ARBA00023136"/>
    </source>
</evidence>